<reference evidence="2" key="2">
    <citation type="submission" date="2015-01" db="EMBL/GenBank/DDBJ databases">
        <title>Evolutionary Origins and Diversification of the Mycorrhizal Mutualists.</title>
        <authorList>
            <consortium name="DOE Joint Genome Institute"/>
            <consortium name="Mycorrhizal Genomics Consortium"/>
            <person name="Kohler A."/>
            <person name="Kuo A."/>
            <person name="Nagy L.G."/>
            <person name="Floudas D."/>
            <person name="Copeland A."/>
            <person name="Barry K.W."/>
            <person name="Cichocki N."/>
            <person name="Veneault-Fourrey C."/>
            <person name="LaButti K."/>
            <person name="Lindquist E.A."/>
            <person name="Lipzen A."/>
            <person name="Lundell T."/>
            <person name="Morin E."/>
            <person name="Murat C."/>
            <person name="Riley R."/>
            <person name="Ohm R."/>
            <person name="Sun H."/>
            <person name="Tunlid A."/>
            <person name="Henrissat B."/>
            <person name="Grigoriev I.V."/>
            <person name="Hibbett D.S."/>
            <person name="Martin F."/>
        </authorList>
    </citation>
    <scope>NUCLEOTIDE SEQUENCE [LARGE SCALE GENOMIC DNA]</scope>
    <source>
        <strain evidence="2">F 1598</strain>
    </source>
</reference>
<accession>A0A0C3AS44</accession>
<sequence length="105" mass="11603">MRLLDRVLVFVVGVLRNRGGGGIVRGKGGGNSSVLYNAEYFWCSYLAYHLDAGIQKEGPGMQKRRIRKWSMRRQDTVPAQGIRTSEWGKSYHDGNIEAGCPGGST</sequence>
<dbReference type="HOGENOM" id="CLU_2237623_0_0_1"/>
<protein>
    <submittedName>
        <fullName evidence="1">Uncharacterized protein</fullName>
    </submittedName>
</protein>
<organism evidence="1 2">
    <name type="scientific">Piloderma croceum (strain F 1598)</name>
    <dbReference type="NCBI Taxonomy" id="765440"/>
    <lineage>
        <taxon>Eukaryota</taxon>
        <taxon>Fungi</taxon>
        <taxon>Dikarya</taxon>
        <taxon>Basidiomycota</taxon>
        <taxon>Agaricomycotina</taxon>
        <taxon>Agaricomycetes</taxon>
        <taxon>Agaricomycetidae</taxon>
        <taxon>Atheliales</taxon>
        <taxon>Atheliaceae</taxon>
        <taxon>Piloderma</taxon>
    </lineage>
</organism>
<proteinExistence type="predicted"/>
<evidence type="ECO:0000313" key="1">
    <source>
        <dbReference type="EMBL" id="KIM76738.1"/>
    </source>
</evidence>
<dbReference type="AlphaFoldDB" id="A0A0C3AS44"/>
<dbReference type="EMBL" id="KN833032">
    <property type="protein sequence ID" value="KIM76738.1"/>
    <property type="molecule type" value="Genomic_DNA"/>
</dbReference>
<gene>
    <name evidence="1" type="ORF">PILCRDRAFT_91502</name>
</gene>
<keyword evidence="2" id="KW-1185">Reference proteome</keyword>
<dbReference type="InParanoid" id="A0A0C3AS44"/>
<evidence type="ECO:0000313" key="2">
    <source>
        <dbReference type="Proteomes" id="UP000054166"/>
    </source>
</evidence>
<reference evidence="1 2" key="1">
    <citation type="submission" date="2014-04" db="EMBL/GenBank/DDBJ databases">
        <authorList>
            <consortium name="DOE Joint Genome Institute"/>
            <person name="Kuo A."/>
            <person name="Tarkka M."/>
            <person name="Buscot F."/>
            <person name="Kohler A."/>
            <person name="Nagy L.G."/>
            <person name="Floudas D."/>
            <person name="Copeland A."/>
            <person name="Barry K.W."/>
            <person name="Cichocki N."/>
            <person name="Veneault-Fourrey C."/>
            <person name="LaButti K."/>
            <person name="Lindquist E.A."/>
            <person name="Lipzen A."/>
            <person name="Lundell T."/>
            <person name="Morin E."/>
            <person name="Murat C."/>
            <person name="Sun H."/>
            <person name="Tunlid A."/>
            <person name="Henrissat B."/>
            <person name="Grigoriev I.V."/>
            <person name="Hibbett D.S."/>
            <person name="Martin F."/>
            <person name="Nordberg H.P."/>
            <person name="Cantor M.N."/>
            <person name="Hua S.X."/>
        </authorList>
    </citation>
    <scope>NUCLEOTIDE SEQUENCE [LARGE SCALE GENOMIC DNA]</scope>
    <source>
        <strain evidence="1 2">F 1598</strain>
    </source>
</reference>
<name>A0A0C3AS44_PILCF</name>
<dbReference type="Proteomes" id="UP000054166">
    <property type="component" value="Unassembled WGS sequence"/>
</dbReference>